<dbReference type="Pfam" id="PF00010">
    <property type="entry name" value="HLH"/>
    <property type="match status" value="1"/>
</dbReference>
<dbReference type="PROSITE" id="PS50888">
    <property type="entry name" value="BHLH"/>
    <property type="match status" value="1"/>
</dbReference>
<evidence type="ECO:0000256" key="1">
    <source>
        <dbReference type="SAM" id="Coils"/>
    </source>
</evidence>
<dbReference type="InterPro" id="IPR044295">
    <property type="entry name" value="BIM1/2/3"/>
</dbReference>
<dbReference type="EMBL" id="JALJOS010000031">
    <property type="protein sequence ID" value="KAK9822563.1"/>
    <property type="molecule type" value="Genomic_DNA"/>
</dbReference>
<dbReference type="SUPFAM" id="SSF47459">
    <property type="entry name" value="HLH, helix-loop-helix DNA-binding domain"/>
    <property type="match status" value="1"/>
</dbReference>
<keyword evidence="1" id="KW-0175">Coiled coil</keyword>
<accession>A0AAW1QM95</accession>
<gene>
    <name evidence="4" type="ORF">WJX74_004772</name>
</gene>
<sequence>MQPNRPLRPLALIPNLRDLMDAASAAGRVNGQQSNGLQPGVGQQVGLSHGLAGNLSGLRSAFHAVPPGPQPQALYPEIALFSQLGQLFPQAQELQLQQHQQHAGVMAQQQPAESGRTNGRAKSSDSKASSAYASRHQAAEQRRRTRINERLDRLRSVVPHAERANTASFLEEVIKYIQDLQKRIQELEASGAQSSNTALGKLDALTASQTGFPQQHQDDMQPHTAHPVGPGPAQPSSNFEPNFDAMRHTPTGLPQALSDPAEGPPSPGRSAVNASYDGISTKKRKLDDAT</sequence>
<organism evidence="4 5">
    <name type="scientific">Apatococcus lobatus</name>
    <dbReference type="NCBI Taxonomy" id="904363"/>
    <lineage>
        <taxon>Eukaryota</taxon>
        <taxon>Viridiplantae</taxon>
        <taxon>Chlorophyta</taxon>
        <taxon>core chlorophytes</taxon>
        <taxon>Trebouxiophyceae</taxon>
        <taxon>Chlorellales</taxon>
        <taxon>Chlorellaceae</taxon>
        <taxon>Apatococcus</taxon>
    </lineage>
</organism>
<comment type="caution">
    <text evidence="4">The sequence shown here is derived from an EMBL/GenBank/DDBJ whole genome shotgun (WGS) entry which is preliminary data.</text>
</comment>
<protein>
    <recommendedName>
        <fullName evidence="3">BHLH domain-containing protein</fullName>
    </recommendedName>
</protein>
<dbReference type="InterPro" id="IPR036638">
    <property type="entry name" value="HLH_DNA-bd_sf"/>
</dbReference>
<evidence type="ECO:0000313" key="5">
    <source>
        <dbReference type="Proteomes" id="UP001438707"/>
    </source>
</evidence>
<reference evidence="4 5" key="1">
    <citation type="journal article" date="2024" name="Nat. Commun.">
        <title>Phylogenomics reveals the evolutionary origins of lichenization in chlorophyte algae.</title>
        <authorList>
            <person name="Puginier C."/>
            <person name="Libourel C."/>
            <person name="Otte J."/>
            <person name="Skaloud P."/>
            <person name="Haon M."/>
            <person name="Grisel S."/>
            <person name="Petersen M."/>
            <person name="Berrin J.G."/>
            <person name="Delaux P.M."/>
            <person name="Dal Grande F."/>
            <person name="Keller J."/>
        </authorList>
    </citation>
    <scope>NUCLEOTIDE SEQUENCE [LARGE SCALE GENOMIC DNA]</scope>
    <source>
        <strain evidence="4 5">SAG 2145</strain>
    </source>
</reference>
<evidence type="ECO:0000259" key="3">
    <source>
        <dbReference type="PROSITE" id="PS50888"/>
    </source>
</evidence>
<dbReference type="GO" id="GO:0003700">
    <property type="term" value="F:DNA-binding transcription factor activity"/>
    <property type="evidence" value="ECO:0007669"/>
    <property type="project" value="InterPro"/>
</dbReference>
<feature type="domain" description="BHLH" evidence="3">
    <location>
        <begin position="131"/>
        <end position="180"/>
    </location>
</feature>
<proteinExistence type="predicted"/>
<evidence type="ECO:0000256" key="2">
    <source>
        <dbReference type="SAM" id="MobiDB-lite"/>
    </source>
</evidence>
<dbReference type="Gene3D" id="4.10.280.10">
    <property type="entry name" value="Helix-loop-helix DNA-binding domain"/>
    <property type="match status" value="1"/>
</dbReference>
<feature type="coiled-coil region" evidence="1">
    <location>
        <begin position="170"/>
        <end position="197"/>
    </location>
</feature>
<keyword evidence="5" id="KW-1185">Reference proteome</keyword>
<feature type="compositionally biased region" description="Basic and acidic residues" evidence="2">
    <location>
        <begin position="137"/>
        <end position="146"/>
    </location>
</feature>
<dbReference type="Proteomes" id="UP001438707">
    <property type="component" value="Unassembled WGS sequence"/>
</dbReference>
<feature type="region of interest" description="Disordered" evidence="2">
    <location>
        <begin position="211"/>
        <end position="290"/>
    </location>
</feature>
<evidence type="ECO:0000313" key="4">
    <source>
        <dbReference type="EMBL" id="KAK9822563.1"/>
    </source>
</evidence>
<feature type="compositionally biased region" description="Polar residues" evidence="2">
    <location>
        <begin position="107"/>
        <end position="117"/>
    </location>
</feature>
<dbReference type="GO" id="GO:0046983">
    <property type="term" value="F:protein dimerization activity"/>
    <property type="evidence" value="ECO:0007669"/>
    <property type="project" value="InterPro"/>
</dbReference>
<dbReference type="PANTHER" id="PTHR46412">
    <property type="entry name" value="BES1-INTERACTING MYC-LIKE PROTEIN"/>
    <property type="match status" value="1"/>
</dbReference>
<feature type="region of interest" description="Disordered" evidence="2">
    <location>
        <begin position="98"/>
        <end position="146"/>
    </location>
</feature>
<dbReference type="PANTHER" id="PTHR46412:SF3">
    <property type="entry name" value="TRANSCRIPTION FACTOR BIM1"/>
    <property type="match status" value="1"/>
</dbReference>
<dbReference type="AlphaFoldDB" id="A0AAW1QM95"/>
<dbReference type="InterPro" id="IPR011598">
    <property type="entry name" value="bHLH_dom"/>
</dbReference>
<dbReference type="SMART" id="SM00353">
    <property type="entry name" value="HLH"/>
    <property type="match status" value="1"/>
</dbReference>
<dbReference type="GO" id="GO:0006351">
    <property type="term" value="P:DNA-templated transcription"/>
    <property type="evidence" value="ECO:0007669"/>
    <property type="project" value="InterPro"/>
</dbReference>
<name>A0AAW1QM95_9CHLO</name>